<evidence type="ECO:0000256" key="1">
    <source>
        <dbReference type="ARBA" id="ARBA00001970"/>
    </source>
</evidence>
<feature type="transmembrane region" description="Helical" evidence="13">
    <location>
        <begin position="15"/>
        <end position="36"/>
    </location>
</feature>
<reference evidence="15 16" key="1">
    <citation type="submission" date="2023-08" db="EMBL/GenBank/DDBJ databases">
        <title>genomic of DY56.</title>
        <authorList>
            <person name="Wang Y."/>
        </authorList>
    </citation>
    <scope>NUCLEOTIDE SEQUENCE [LARGE SCALE GENOMIC DNA]</scope>
    <source>
        <strain evidence="15 16">DY56-A-20</strain>
    </source>
</reference>
<dbReference type="PANTHER" id="PTHR30529">
    <property type="entry name" value="CYTOCHROME B561"/>
    <property type="match status" value="1"/>
</dbReference>
<dbReference type="SUPFAM" id="SSF81342">
    <property type="entry name" value="Transmembrane di-heme cytochromes"/>
    <property type="match status" value="1"/>
</dbReference>
<feature type="domain" description="Cytochrome b561 bacterial/Ni-hydrogenase" evidence="14">
    <location>
        <begin position="14"/>
        <end position="184"/>
    </location>
</feature>
<organism evidence="15 16">
    <name type="scientific">Qipengyuania benthica</name>
    <dbReference type="NCBI Taxonomy" id="3067651"/>
    <lineage>
        <taxon>Bacteria</taxon>
        <taxon>Pseudomonadati</taxon>
        <taxon>Pseudomonadota</taxon>
        <taxon>Alphaproteobacteria</taxon>
        <taxon>Sphingomonadales</taxon>
        <taxon>Erythrobacteraceae</taxon>
        <taxon>Qipengyuania</taxon>
    </lineage>
</organism>
<sequence length="190" mass="20811">MNSTATAARTTARRYSLVAMLFHWLIALAVIVNWRLAEAAEHAGRADAIWYFANHKALGMVILLLTLGRLIWRWIHPVPPLPGDLARWEKVLARSVHIVFYVLLIALPLGGWLATSLNGGAIDMFGAFAIPALPVGLNEDLGETIFDAHSLGGSIMVYLIGLHILGALKHTLFDRNGGIFRMLPFGRVPG</sequence>
<dbReference type="PANTHER" id="PTHR30529:SF1">
    <property type="entry name" value="CYTOCHROME B561 HOMOLOG 2"/>
    <property type="match status" value="1"/>
</dbReference>
<feature type="transmembrane region" description="Helical" evidence="13">
    <location>
        <begin position="95"/>
        <end position="114"/>
    </location>
</feature>
<comment type="subcellular location">
    <subcellularLocation>
        <location evidence="2">Cell membrane</location>
        <topology evidence="2">Multi-pass membrane protein</topology>
    </subcellularLocation>
</comment>
<keyword evidence="8" id="KW-0249">Electron transport</keyword>
<dbReference type="InterPro" id="IPR052168">
    <property type="entry name" value="Cytochrome_b561_oxidase"/>
</dbReference>
<keyword evidence="16" id="KW-1185">Reference proteome</keyword>
<dbReference type="InterPro" id="IPR011577">
    <property type="entry name" value="Cyt_b561_bac/Ni-Hgenase"/>
</dbReference>
<evidence type="ECO:0000259" key="14">
    <source>
        <dbReference type="Pfam" id="PF01292"/>
    </source>
</evidence>
<gene>
    <name evidence="15" type="ORF">Q9K01_15060</name>
</gene>
<feature type="transmembrane region" description="Helical" evidence="13">
    <location>
        <begin position="57"/>
        <end position="75"/>
    </location>
</feature>
<keyword evidence="11 13" id="KW-0472">Membrane</keyword>
<evidence type="ECO:0000256" key="10">
    <source>
        <dbReference type="ARBA" id="ARBA00023004"/>
    </source>
</evidence>
<evidence type="ECO:0000313" key="15">
    <source>
        <dbReference type="EMBL" id="MDP4540946.1"/>
    </source>
</evidence>
<proteinExistence type="inferred from homology"/>
<dbReference type="RefSeq" id="WP_305930946.1">
    <property type="nucleotide sequence ID" value="NZ_JAVAIL010000007.1"/>
</dbReference>
<evidence type="ECO:0000256" key="13">
    <source>
        <dbReference type="SAM" id="Phobius"/>
    </source>
</evidence>
<name>A0ABT9HC94_9SPHN</name>
<keyword evidence="10" id="KW-0408">Iron</keyword>
<keyword evidence="4" id="KW-1003">Cell membrane</keyword>
<evidence type="ECO:0000256" key="5">
    <source>
        <dbReference type="ARBA" id="ARBA00022617"/>
    </source>
</evidence>
<feature type="transmembrane region" description="Helical" evidence="13">
    <location>
        <begin position="149"/>
        <end position="168"/>
    </location>
</feature>
<comment type="caution">
    <text evidence="15">The sequence shown here is derived from an EMBL/GenBank/DDBJ whole genome shotgun (WGS) entry which is preliminary data.</text>
</comment>
<keyword evidence="6 13" id="KW-0812">Transmembrane</keyword>
<evidence type="ECO:0000256" key="2">
    <source>
        <dbReference type="ARBA" id="ARBA00004651"/>
    </source>
</evidence>
<evidence type="ECO:0000256" key="6">
    <source>
        <dbReference type="ARBA" id="ARBA00022692"/>
    </source>
</evidence>
<evidence type="ECO:0000256" key="11">
    <source>
        <dbReference type="ARBA" id="ARBA00023136"/>
    </source>
</evidence>
<dbReference type="EMBL" id="JAVAIL010000007">
    <property type="protein sequence ID" value="MDP4540946.1"/>
    <property type="molecule type" value="Genomic_DNA"/>
</dbReference>
<evidence type="ECO:0000256" key="3">
    <source>
        <dbReference type="ARBA" id="ARBA00022448"/>
    </source>
</evidence>
<evidence type="ECO:0000256" key="12">
    <source>
        <dbReference type="ARBA" id="ARBA00037975"/>
    </source>
</evidence>
<accession>A0ABT9HC94</accession>
<keyword evidence="7" id="KW-0479">Metal-binding</keyword>
<comment type="similarity">
    <text evidence="12">Belongs to the cytochrome b561 family.</text>
</comment>
<dbReference type="Pfam" id="PF01292">
    <property type="entry name" value="Ni_hydr_CYTB"/>
    <property type="match status" value="1"/>
</dbReference>
<comment type="cofactor">
    <cofactor evidence="1">
        <name>heme b</name>
        <dbReference type="ChEBI" id="CHEBI:60344"/>
    </cofactor>
</comment>
<keyword evidence="3" id="KW-0813">Transport</keyword>
<dbReference type="Proteomes" id="UP001235664">
    <property type="component" value="Unassembled WGS sequence"/>
</dbReference>
<keyword evidence="9 13" id="KW-1133">Transmembrane helix</keyword>
<evidence type="ECO:0000256" key="4">
    <source>
        <dbReference type="ARBA" id="ARBA00022475"/>
    </source>
</evidence>
<evidence type="ECO:0000313" key="16">
    <source>
        <dbReference type="Proteomes" id="UP001235664"/>
    </source>
</evidence>
<keyword evidence="5" id="KW-0349">Heme</keyword>
<evidence type="ECO:0000256" key="8">
    <source>
        <dbReference type="ARBA" id="ARBA00022982"/>
    </source>
</evidence>
<evidence type="ECO:0000256" key="7">
    <source>
        <dbReference type="ARBA" id="ARBA00022723"/>
    </source>
</evidence>
<evidence type="ECO:0000256" key="9">
    <source>
        <dbReference type="ARBA" id="ARBA00022989"/>
    </source>
</evidence>
<protein>
    <submittedName>
        <fullName evidence="15">Cytochrome b</fullName>
    </submittedName>
</protein>
<dbReference type="InterPro" id="IPR016174">
    <property type="entry name" value="Di-haem_cyt_TM"/>
</dbReference>